<sequence length="109" mass="11489">MEPSWMDNRNTKTPEKLCGSAVCPITLGALALCQPRFWFWFPPAGPGDTSRPPASSCLGGGAQLGAVFKATSGSVCGRLVEPEAPPGSEPRLISVVFTHEGHEEASVLH</sequence>
<organism evidence="1 2">
    <name type="scientific">Liparis tanakae</name>
    <name type="common">Tanaka's snailfish</name>
    <dbReference type="NCBI Taxonomy" id="230148"/>
    <lineage>
        <taxon>Eukaryota</taxon>
        <taxon>Metazoa</taxon>
        <taxon>Chordata</taxon>
        <taxon>Craniata</taxon>
        <taxon>Vertebrata</taxon>
        <taxon>Euteleostomi</taxon>
        <taxon>Actinopterygii</taxon>
        <taxon>Neopterygii</taxon>
        <taxon>Teleostei</taxon>
        <taxon>Neoteleostei</taxon>
        <taxon>Acanthomorphata</taxon>
        <taxon>Eupercaria</taxon>
        <taxon>Perciformes</taxon>
        <taxon>Cottioidei</taxon>
        <taxon>Cottales</taxon>
        <taxon>Liparidae</taxon>
        <taxon>Liparis</taxon>
    </lineage>
</organism>
<protein>
    <submittedName>
        <fullName evidence="1">Uncharacterized protein</fullName>
    </submittedName>
</protein>
<comment type="caution">
    <text evidence="1">The sequence shown here is derived from an EMBL/GenBank/DDBJ whole genome shotgun (WGS) entry which is preliminary data.</text>
</comment>
<dbReference type="Proteomes" id="UP000314294">
    <property type="component" value="Unassembled WGS sequence"/>
</dbReference>
<dbReference type="AlphaFoldDB" id="A0A4Z2GZN1"/>
<evidence type="ECO:0000313" key="1">
    <source>
        <dbReference type="EMBL" id="TNN58233.1"/>
    </source>
</evidence>
<name>A0A4Z2GZN1_9TELE</name>
<proteinExistence type="predicted"/>
<accession>A0A4Z2GZN1</accession>
<gene>
    <name evidence="1" type="ORF">EYF80_031535</name>
</gene>
<keyword evidence="2" id="KW-1185">Reference proteome</keyword>
<evidence type="ECO:0000313" key="2">
    <source>
        <dbReference type="Proteomes" id="UP000314294"/>
    </source>
</evidence>
<reference evidence="1 2" key="1">
    <citation type="submission" date="2019-03" db="EMBL/GenBank/DDBJ databases">
        <title>First draft genome of Liparis tanakae, snailfish: a comprehensive survey of snailfish specific genes.</title>
        <authorList>
            <person name="Kim W."/>
            <person name="Song I."/>
            <person name="Jeong J.-H."/>
            <person name="Kim D."/>
            <person name="Kim S."/>
            <person name="Ryu S."/>
            <person name="Song J.Y."/>
            <person name="Lee S.K."/>
        </authorList>
    </citation>
    <scope>NUCLEOTIDE SEQUENCE [LARGE SCALE GENOMIC DNA]</scope>
    <source>
        <tissue evidence="1">Muscle</tissue>
    </source>
</reference>
<dbReference type="EMBL" id="SRLO01000385">
    <property type="protein sequence ID" value="TNN58233.1"/>
    <property type="molecule type" value="Genomic_DNA"/>
</dbReference>